<comment type="caution">
    <text evidence="4">The sequence shown here is derived from an EMBL/GenBank/DDBJ whole genome shotgun (WGS) entry which is preliminary data.</text>
</comment>
<dbReference type="InterPro" id="IPR003399">
    <property type="entry name" value="Mce/MlaD"/>
</dbReference>
<dbReference type="RefSeq" id="WP_030532912.1">
    <property type="nucleotide sequence ID" value="NZ_JOIJ01000010.1"/>
</dbReference>
<accession>A0A660CFR4</accession>
<evidence type="ECO:0000313" key="4">
    <source>
        <dbReference type="EMBL" id="TWH22186.1"/>
    </source>
</evidence>
<name>A0A660CFR4_9PSEU</name>
<keyword evidence="5" id="KW-1185">Reference proteome</keyword>
<proteinExistence type="predicted"/>
<evidence type="ECO:0000259" key="3">
    <source>
        <dbReference type="Pfam" id="PF11887"/>
    </source>
</evidence>
<dbReference type="GO" id="GO:0005576">
    <property type="term" value="C:extracellular region"/>
    <property type="evidence" value="ECO:0007669"/>
    <property type="project" value="TreeGrafter"/>
</dbReference>
<reference evidence="4 5" key="1">
    <citation type="submission" date="2019-07" db="EMBL/GenBank/DDBJ databases">
        <title>R&amp;d 2014.</title>
        <authorList>
            <person name="Klenk H.-P."/>
        </authorList>
    </citation>
    <scope>NUCLEOTIDE SEQUENCE [LARGE SCALE GENOMIC DNA]</scope>
    <source>
        <strain evidence="4 5">DSM 43194</strain>
    </source>
</reference>
<feature type="compositionally biased region" description="Basic and acidic residues" evidence="1">
    <location>
        <begin position="328"/>
        <end position="348"/>
    </location>
</feature>
<dbReference type="EMBL" id="VLJV01000001">
    <property type="protein sequence ID" value="TWH22186.1"/>
    <property type="molecule type" value="Genomic_DNA"/>
</dbReference>
<dbReference type="PANTHER" id="PTHR33371:SF16">
    <property type="entry name" value="MCE-FAMILY PROTEIN MCE3F"/>
    <property type="match status" value="1"/>
</dbReference>
<feature type="domain" description="Mammalian cell entry C-terminal" evidence="3">
    <location>
        <begin position="122"/>
        <end position="292"/>
    </location>
</feature>
<dbReference type="Proteomes" id="UP000317303">
    <property type="component" value="Unassembled WGS sequence"/>
</dbReference>
<evidence type="ECO:0000256" key="1">
    <source>
        <dbReference type="SAM" id="MobiDB-lite"/>
    </source>
</evidence>
<organism evidence="4 5">
    <name type="scientific">Prauserella rugosa</name>
    <dbReference type="NCBI Taxonomy" id="43354"/>
    <lineage>
        <taxon>Bacteria</taxon>
        <taxon>Bacillati</taxon>
        <taxon>Actinomycetota</taxon>
        <taxon>Actinomycetes</taxon>
        <taxon>Pseudonocardiales</taxon>
        <taxon>Pseudonocardiaceae</taxon>
        <taxon>Prauserella</taxon>
    </lineage>
</organism>
<dbReference type="AlphaFoldDB" id="A0A660CFR4"/>
<protein>
    <submittedName>
        <fullName evidence="4">Phospholipid/cholesterol/gamma-HCH transport system substrate-binding protein</fullName>
    </submittedName>
</protein>
<feature type="domain" description="Mce/MlaD" evidence="2">
    <location>
        <begin position="39"/>
        <end position="114"/>
    </location>
</feature>
<dbReference type="InterPro" id="IPR024516">
    <property type="entry name" value="Mce_C"/>
</dbReference>
<dbReference type="Pfam" id="PF11887">
    <property type="entry name" value="Mce4_CUP1"/>
    <property type="match status" value="1"/>
</dbReference>
<evidence type="ECO:0000313" key="5">
    <source>
        <dbReference type="Proteomes" id="UP000317303"/>
    </source>
</evidence>
<sequence length="420" mass="44393">MLVRKTKIQLVVFAVVSVVAIVYALVRFTDVEEVFGQGGYTVDLQLSESGGIFTGAEVTYRGYNIGKVGPLSLTADGTKAELDIEPGAPKVPADLKAVVANRSAVGEQYVDLQPQSSGGPYLEAGSVIGADRTETPVPTEKLIGDLSSLAKSVPTDSLRTVVDESYEAFNGTGHDLQTLMDTTREFTGVAKEHLPQTVDLLEHGSTVLRTQNELTGSMRSFSRDLRSLSQTLKDSDADFRKLVDVAPQVGDQVQQVLAETGPGLSTLTANLLTTSNLLTTRQDGLEMMFIAYPMVTGGAFSVAPGDGTAHLGLALNLFNPPSCTKGYRSPDEYRPGNDTSDRPPKEDAYCAEPSGSPISVRGSQNAPYNGVPVKPTEQQVEANSTRDEEELASLRGTPGVAGAPGVDLTSLGQLAGLAGR</sequence>
<dbReference type="NCBIfam" id="TIGR00996">
    <property type="entry name" value="Mtu_fam_mce"/>
    <property type="match status" value="1"/>
</dbReference>
<dbReference type="InterPro" id="IPR052336">
    <property type="entry name" value="MlaD_Phospholipid_Transporter"/>
</dbReference>
<dbReference type="InterPro" id="IPR005693">
    <property type="entry name" value="Mce"/>
</dbReference>
<gene>
    <name evidence="4" type="ORF">JD82_04063</name>
</gene>
<dbReference type="OrthoDB" id="4741753at2"/>
<feature type="region of interest" description="Disordered" evidence="1">
    <location>
        <begin position="325"/>
        <end position="407"/>
    </location>
</feature>
<dbReference type="PANTHER" id="PTHR33371">
    <property type="entry name" value="INTERMEMBRANE PHOSPHOLIPID TRANSPORT SYSTEM BINDING PROTEIN MLAD-RELATED"/>
    <property type="match status" value="1"/>
</dbReference>
<evidence type="ECO:0000259" key="2">
    <source>
        <dbReference type="Pfam" id="PF02470"/>
    </source>
</evidence>
<dbReference type="Pfam" id="PF02470">
    <property type="entry name" value="MlaD"/>
    <property type="match status" value="1"/>
</dbReference>